<keyword evidence="2" id="KW-0862">Zinc</keyword>
<dbReference type="EMBL" id="AMZH03012767">
    <property type="protein sequence ID" value="RRT50435.1"/>
    <property type="molecule type" value="Genomic_DNA"/>
</dbReference>
<dbReference type="GO" id="GO:0016616">
    <property type="term" value="F:oxidoreductase activity, acting on the CH-OH group of donors, NAD or NADP as acceptor"/>
    <property type="evidence" value="ECO:0007669"/>
    <property type="project" value="InterPro"/>
</dbReference>
<protein>
    <submittedName>
        <fullName evidence="4">Uncharacterized protein</fullName>
    </submittedName>
</protein>
<dbReference type="AlphaFoldDB" id="A0A426YFD0"/>
<keyword evidence="1" id="KW-0479">Metal-binding</keyword>
<dbReference type="Gene3D" id="3.40.50.720">
    <property type="entry name" value="NAD(P)-binding Rossmann-like Domain"/>
    <property type="match status" value="1"/>
</dbReference>
<evidence type="ECO:0000256" key="1">
    <source>
        <dbReference type="ARBA" id="ARBA00022723"/>
    </source>
</evidence>
<dbReference type="FunFam" id="3.90.180.10:FF:000100">
    <property type="entry name" value="Putative cinnamyl alcohol dehydrogenase 6"/>
    <property type="match status" value="1"/>
</dbReference>
<comment type="caution">
    <text evidence="4">The sequence shown here is derived from an EMBL/GenBank/DDBJ whole genome shotgun (WGS) entry which is preliminary data.</text>
</comment>
<dbReference type="InterPro" id="IPR047109">
    <property type="entry name" value="CAD-like"/>
</dbReference>
<sequence>MIRHKMNQPGKSLGVIGLGKLSACRLQSSAPASPRKRKLSLDLLGADRTPRRSAIEASKPSSWSRLLLHQYHLYFTLAMFMHGDRTSTLVAGAKTISGSAAGGTKDAQENAKLLCIEVIKIQDINEALDRLVNKDVKYRFVIDIANSLN</sequence>
<organism evidence="4 5">
    <name type="scientific">Ensete ventricosum</name>
    <name type="common">Abyssinian banana</name>
    <name type="synonym">Musa ensete</name>
    <dbReference type="NCBI Taxonomy" id="4639"/>
    <lineage>
        <taxon>Eukaryota</taxon>
        <taxon>Viridiplantae</taxon>
        <taxon>Streptophyta</taxon>
        <taxon>Embryophyta</taxon>
        <taxon>Tracheophyta</taxon>
        <taxon>Spermatophyta</taxon>
        <taxon>Magnoliopsida</taxon>
        <taxon>Liliopsida</taxon>
        <taxon>Zingiberales</taxon>
        <taxon>Musaceae</taxon>
        <taxon>Ensete</taxon>
    </lineage>
</organism>
<dbReference type="PANTHER" id="PTHR42683">
    <property type="entry name" value="ALDEHYDE REDUCTASE"/>
    <property type="match status" value="1"/>
</dbReference>
<gene>
    <name evidence="4" type="ORF">B296_00036986</name>
</gene>
<evidence type="ECO:0000313" key="4">
    <source>
        <dbReference type="EMBL" id="RRT50435.1"/>
    </source>
</evidence>
<evidence type="ECO:0000256" key="2">
    <source>
        <dbReference type="ARBA" id="ARBA00022833"/>
    </source>
</evidence>
<evidence type="ECO:0000256" key="3">
    <source>
        <dbReference type="ARBA" id="ARBA00023002"/>
    </source>
</evidence>
<evidence type="ECO:0000313" key="5">
    <source>
        <dbReference type="Proteomes" id="UP000287651"/>
    </source>
</evidence>
<accession>A0A426YFD0</accession>
<keyword evidence="3" id="KW-0560">Oxidoreductase</keyword>
<name>A0A426YFD0_ENSVE</name>
<reference evidence="4 5" key="1">
    <citation type="journal article" date="2014" name="Agronomy (Basel)">
        <title>A Draft Genome Sequence for Ensete ventricosum, the Drought-Tolerant Tree Against Hunger.</title>
        <authorList>
            <person name="Harrison J."/>
            <person name="Moore K.A."/>
            <person name="Paszkiewicz K."/>
            <person name="Jones T."/>
            <person name="Grant M."/>
            <person name="Ambacheew D."/>
            <person name="Muzemil S."/>
            <person name="Studholme D.J."/>
        </authorList>
    </citation>
    <scope>NUCLEOTIDE SEQUENCE [LARGE SCALE GENOMIC DNA]</scope>
</reference>
<proteinExistence type="predicted"/>
<dbReference type="Gene3D" id="3.90.180.10">
    <property type="entry name" value="Medium-chain alcohol dehydrogenases, catalytic domain"/>
    <property type="match status" value="1"/>
</dbReference>
<dbReference type="Proteomes" id="UP000287651">
    <property type="component" value="Unassembled WGS sequence"/>
</dbReference>
<dbReference type="GO" id="GO:0046872">
    <property type="term" value="F:metal ion binding"/>
    <property type="evidence" value="ECO:0007669"/>
    <property type="project" value="UniProtKB-KW"/>
</dbReference>